<feature type="domain" description="Histidine kinase" evidence="9">
    <location>
        <begin position="304"/>
        <end position="517"/>
    </location>
</feature>
<dbReference type="SUPFAM" id="SSF55874">
    <property type="entry name" value="ATPase domain of HSP90 chaperone/DNA topoisomerase II/histidine kinase"/>
    <property type="match status" value="1"/>
</dbReference>
<keyword evidence="3" id="KW-0597">Phosphoprotein</keyword>
<dbReference type="PANTHER" id="PTHR43065">
    <property type="entry name" value="SENSOR HISTIDINE KINASE"/>
    <property type="match status" value="1"/>
</dbReference>
<keyword evidence="7" id="KW-0067">ATP-binding</keyword>
<evidence type="ECO:0000259" key="11">
    <source>
        <dbReference type="PROSITE" id="PS50113"/>
    </source>
</evidence>
<keyword evidence="13" id="KW-1185">Reference proteome</keyword>
<dbReference type="Pfam" id="PF13426">
    <property type="entry name" value="PAS_9"/>
    <property type="match status" value="1"/>
</dbReference>
<dbReference type="Pfam" id="PF02518">
    <property type="entry name" value="HATPase_c"/>
    <property type="match status" value="1"/>
</dbReference>
<evidence type="ECO:0000256" key="2">
    <source>
        <dbReference type="ARBA" id="ARBA00012438"/>
    </source>
</evidence>
<dbReference type="InterPro" id="IPR000700">
    <property type="entry name" value="PAS-assoc_C"/>
</dbReference>
<feature type="domain" description="PAS" evidence="10">
    <location>
        <begin position="1"/>
        <end position="67"/>
    </location>
</feature>
<dbReference type="Pfam" id="PF08448">
    <property type="entry name" value="PAS_4"/>
    <property type="match status" value="1"/>
</dbReference>
<evidence type="ECO:0000256" key="8">
    <source>
        <dbReference type="ARBA" id="ARBA00023012"/>
    </source>
</evidence>
<dbReference type="InterPro" id="IPR005467">
    <property type="entry name" value="His_kinase_dom"/>
</dbReference>
<dbReference type="Gene3D" id="3.30.450.20">
    <property type="entry name" value="PAS domain"/>
    <property type="match status" value="2"/>
</dbReference>
<reference evidence="12 13" key="1">
    <citation type="submission" date="2024-05" db="EMBL/GenBank/DDBJ databases">
        <title>Sphingomonas sp. HF-S3 16S ribosomal RNA gene Genome sequencing and assembly.</title>
        <authorList>
            <person name="Lee H."/>
        </authorList>
    </citation>
    <scope>NUCLEOTIDE SEQUENCE [LARGE SCALE GENOMIC DNA]</scope>
    <source>
        <strain evidence="12 13">HF-S3</strain>
    </source>
</reference>
<dbReference type="PROSITE" id="PS50113">
    <property type="entry name" value="PAC"/>
    <property type="match status" value="1"/>
</dbReference>
<evidence type="ECO:0000256" key="3">
    <source>
        <dbReference type="ARBA" id="ARBA00022553"/>
    </source>
</evidence>
<dbReference type="InterPro" id="IPR013656">
    <property type="entry name" value="PAS_4"/>
</dbReference>
<evidence type="ECO:0000313" key="13">
    <source>
        <dbReference type="Proteomes" id="UP001427805"/>
    </source>
</evidence>
<dbReference type="InterPro" id="IPR001610">
    <property type="entry name" value="PAC"/>
</dbReference>
<feature type="domain" description="PAC" evidence="11">
    <location>
        <begin position="70"/>
        <end position="124"/>
    </location>
</feature>
<dbReference type="EMBL" id="JBDIZK010000011">
    <property type="protein sequence ID" value="MEN3748991.1"/>
    <property type="molecule type" value="Genomic_DNA"/>
</dbReference>
<gene>
    <name evidence="12" type="ORF">TPR58_17580</name>
</gene>
<dbReference type="SMART" id="SM00387">
    <property type="entry name" value="HATPase_c"/>
    <property type="match status" value="1"/>
</dbReference>
<dbReference type="InterPro" id="IPR036890">
    <property type="entry name" value="HATPase_C_sf"/>
</dbReference>
<dbReference type="InterPro" id="IPR036097">
    <property type="entry name" value="HisK_dim/P_sf"/>
</dbReference>
<proteinExistence type="predicted"/>
<evidence type="ECO:0000313" key="12">
    <source>
        <dbReference type="EMBL" id="MEN3748991.1"/>
    </source>
</evidence>
<evidence type="ECO:0000259" key="9">
    <source>
        <dbReference type="PROSITE" id="PS50109"/>
    </source>
</evidence>
<dbReference type="NCBIfam" id="TIGR00229">
    <property type="entry name" value="sensory_box"/>
    <property type="match status" value="2"/>
</dbReference>
<organism evidence="12 13">
    <name type="scientific">Sphingomonas rustica</name>
    <dbReference type="NCBI Taxonomy" id="3103142"/>
    <lineage>
        <taxon>Bacteria</taxon>
        <taxon>Pseudomonadati</taxon>
        <taxon>Pseudomonadota</taxon>
        <taxon>Alphaproteobacteria</taxon>
        <taxon>Sphingomonadales</taxon>
        <taxon>Sphingomonadaceae</taxon>
        <taxon>Sphingomonas</taxon>
    </lineage>
</organism>
<sequence>MGRRTDILDLVHESVVTRDAWGHVLSWNRASEALYGIARADALGRKLHTLLATAHDTPIADLEAQLHARGSWEGELTRTAAGGAPRILDVRWTVERDAEGRLVRIIETARDITARKTAEDALRMSEYRYRNMFQAMAVGFWEVDFTGVGRMLIPLRDQGVTDLHAHLHANRDFLRDTMHHAFVGDLNPKALEMFGATEMDQIQGRSIAAFWPRESEPVYIEALVATMTRQPWLVTETRLNRVDGGQVDVLFTVSLSPENRKRGVMLIGVVDISARKGAEAALRRVQAEFAHAARVSMLGELTASIAHEVNQPLAAIATSGSAASRWLSNDDPDLDEVRGLAERIVADARRAGDIIARVRAMAERREPARIALSLNAVVEEALMFLAHDLQGRQVAVERCLTPDLRDTPADRTQLQQVLVNLAVNAAQAMAEAGTPDPHLRFTTRSQGDCLVLVVEDNGPGLGDTPDALFESFYTTKASGMGMGLPICRSIVEAHGGTIVARNGDDRGARFTVTLPAA</sequence>
<evidence type="ECO:0000256" key="4">
    <source>
        <dbReference type="ARBA" id="ARBA00022679"/>
    </source>
</evidence>
<dbReference type="EC" id="2.7.13.3" evidence="2"/>
<evidence type="ECO:0000256" key="5">
    <source>
        <dbReference type="ARBA" id="ARBA00022741"/>
    </source>
</evidence>
<dbReference type="SMART" id="SM00086">
    <property type="entry name" value="PAC"/>
    <property type="match status" value="2"/>
</dbReference>
<comment type="catalytic activity">
    <reaction evidence="1">
        <text>ATP + protein L-histidine = ADP + protein N-phospho-L-histidine.</text>
        <dbReference type="EC" id="2.7.13.3"/>
    </reaction>
</comment>
<dbReference type="Gene3D" id="3.30.565.10">
    <property type="entry name" value="Histidine kinase-like ATPase, C-terminal domain"/>
    <property type="match status" value="1"/>
</dbReference>
<keyword evidence="5" id="KW-0547">Nucleotide-binding</keyword>
<dbReference type="InterPro" id="IPR003661">
    <property type="entry name" value="HisK_dim/P_dom"/>
</dbReference>
<dbReference type="InterPro" id="IPR000014">
    <property type="entry name" value="PAS"/>
</dbReference>
<dbReference type="Pfam" id="PF00512">
    <property type="entry name" value="HisKA"/>
    <property type="match status" value="1"/>
</dbReference>
<evidence type="ECO:0000259" key="10">
    <source>
        <dbReference type="PROSITE" id="PS50112"/>
    </source>
</evidence>
<dbReference type="Gene3D" id="1.10.287.130">
    <property type="match status" value="1"/>
</dbReference>
<dbReference type="PROSITE" id="PS50112">
    <property type="entry name" value="PAS"/>
    <property type="match status" value="1"/>
</dbReference>
<dbReference type="PANTHER" id="PTHR43065:SF10">
    <property type="entry name" value="PEROXIDE STRESS-ACTIVATED HISTIDINE KINASE MAK3"/>
    <property type="match status" value="1"/>
</dbReference>
<protein>
    <recommendedName>
        <fullName evidence="2">histidine kinase</fullName>
        <ecNumber evidence="2">2.7.13.3</ecNumber>
    </recommendedName>
</protein>
<dbReference type="CDD" id="cd00082">
    <property type="entry name" value="HisKA"/>
    <property type="match status" value="1"/>
</dbReference>
<keyword evidence="4" id="KW-0808">Transferase</keyword>
<keyword evidence="6" id="KW-0418">Kinase</keyword>
<dbReference type="PROSITE" id="PS50109">
    <property type="entry name" value="HIS_KIN"/>
    <property type="match status" value="1"/>
</dbReference>
<dbReference type="SMART" id="SM00091">
    <property type="entry name" value="PAS"/>
    <property type="match status" value="2"/>
</dbReference>
<name>A0ABV0BED6_9SPHN</name>
<dbReference type="SUPFAM" id="SSF55785">
    <property type="entry name" value="PYP-like sensor domain (PAS domain)"/>
    <property type="match status" value="2"/>
</dbReference>
<dbReference type="SUPFAM" id="SSF47384">
    <property type="entry name" value="Homodimeric domain of signal transducing histidine kinase"/>
    <property type="match status" value="1"/>
</dbReference>
<dbReference type="RefSeq" id="WP_346248033.1">
    <property type="nucleotide sequence ID" value="NZ_JBDIZK010000011.1"/>
</dbReference>
<accession>A0ABV0BED6</accession>
<dbReference type="CDD" id="cd00130">
    <property type="entry name" value="PAS"/>
    <property type="match status" value="2"/>
</dbReference>
<dbReference type="SMART" id="SM00388">
    <property type="entry name" value="HisKA"/>
    <property type="match status" value="1"/>
</dbReference>
<dbReference type="PRINTS" id="PR00344">
    <property type="entry name" value="BCTRLSENSOR"/>
</dbReference>
<evidence type="ECO:0000256" key="7">
    <source>
        <dbReference type="ARBA" id="ARBA00022840"/>
    </source>
</evidence>
<evidence type="ECO:0000256" key="6">
    <source>
        <dbReference type="ARBA" id="ARBA00022777"/>
    </source>
</evidence>
<evidence type="ECO:0000256" key="1">
    <source>
        <dbReference type="ARBA" id="ARBA00000085"/>
    </source>
</evidence>
<comment type="caution">
    <text evidence="12">The sequence shown here is derived from an EMBL/GenBank/DDBJ whole genome shotgun (WGS) entry which is preliminary data.</text>
</comment>
<dbReference type="InterPro" id="IPR004358">
    <property type="entry name" value="Sig_transdc_His_kin-like_C"/>
</dbReference>
<keyword evidence="8" id="KW-0902">Two-component regulatory system</keyword>
<dbReference type="InterPro" id="IPR003594">
    <property type="entry name" value="HATPase_dom"/>
</dbReference>
<dbReference type="Proteomes" id="UP001427805">
    <property type="component" value="Unassembled WGS sequence"/>
</dbReference>
<dbReference type="InterPro" id="IPR035965">
    <property type="entry name" value="PAS-like_dom_sf"/>
</dbReference>